<dbReference type="PANTHER" id="PTHR47540">
    <property type="entry name" value="THIAMINE REPRESSIBLE GENES REGULATORY PROTEIN THI5"/>
    <property type="match status" value="1"/>
</dbReference>
<dbReference type="Gene3D" id="4.10.240.10">
    <property type="entry name" value="Zn(2)-C6 fungal-type DNA-binding domain"/>
    <property type="match status" value="1"/>
</dbReference>
<gene>
    <name evidence="8" type="ORF">L211DRAFT_473450</name>
</gene>
<dbReference type="GO" id="GO:0045944">
    <property type="term" value="P:positive regulation of transcription by RNA polymerase II"/>
    <property type="evidence" value="ECO:0007669"/>
    <property type="project" value="TreeGrafter"/>
</dbReference>
<evidence type="ECO:0000259" key="7">
    <source>
        <dbReference type="PROSITE" id="PS50048"/>
    </source>
</evidence>
<feature type="region of interest" description="Disordered" evidence="6">
    <location>
        <begin position="219"/>
        <end position="249"/>
    </location>
</feature>
<dbReference type="EMBL" id="ML121530">
    <property type="protein sequence ID" value="RPB27914.1"/>
    <property type="molecule type" value="Genomic_DNA"/>
</dbReference>
<organism evidence="8 9">
    <name type="scientific">Terfezia boudieri ATCC MYA-4762</name>
    <dbReference type="NCBI Taxonomy" id="1051890"/>
    <lineage>
        <taxon>Eukaryota</taxon>
        <taxon>Fungi</taxon>
        <taxon>Dikarya</taxon>
        <taxon>Ascomycota</taxon>
        <taxon>Pezizomycotina</taxon>
        <taxon>Pezizomycetes</taxon>
        <taxon>Pezizales</taxon>
        <taxon>Pezizaceae</taxon>
        <taxon>Terfezia</taxon>
    </lineage>
</organism>
<proteinExistence type="predicted"/>
<dbReference type="GO" id="GO:0043565">
    <property type="term" value="F:sequence-specific DNA binding"/>
    <property type="evidence" value="ECO:0007669"/>
    <property type="project" value="TreeGrafter"/>
</dbReference>
<keyword evidence="3" id="KW-0238">DNA-binding</keyword>
<dbReference type="InterPro" id="IPR051711">
    <property type="entry name" value="Stress_Response_Reg"/>
</dbReference>
<keyword evidence="4" id="KW-0804">Transcription</keyword>
<evidence type="ECO:0000256" key="4">
    <source>
        <dbReference type="ARBA" id="ARBA00023163"/>
    </source>
</evidence>
<dbReference type="Pfam" id="PF00172">
    <property type="entry name" value="Zn_clus"/>
    <property type="match status" value="1"/>
</dbReference>
<dbReference type="SMART" id="SM00066">
    <property type="entry name" value="GAL4"/>
    <property type="match status" value="1"/>
</dbReference>
<accession>A0A3N4LYE1</accession>
<dbReference type="PROSITE" id="PS50048">
    <property type="entry name" value="ZN2_CY6_FUNGAL_2"/>
    <property type="match status" value="1"/>
</dbReference>
<dbReference type="GO" id="GO:0005634">
    <property type="term" value="C:nucleus"/>
    <property type="evidence" value="ECO:0007669"/>
    <property type="project" value="UniProtKB-SubCell"/>
</dbReference>
<evidence type="ECO:0000313" key="9">
    <source>
        <dbReference type="Proteomes" id="UP000267821"/>
    </source>
</evidence>
<dbReference type="STRING" id="1051890.A0A3N4LYE1"/>
<dbReference type="SUPFAM" id="SSF57701">
    <property type="entry name" value="Zn2/Cys6 DNA-binding domain"/>
    <property type="match status" value="1"/>
</dbReference>
<protein>
    <recommendedName>
        <fullName evidence="7">Zn(2)-C6 fungal-type domain-containing protein</fullName>
    </recommendedName>
</protein>
<dbReference type="GO" id="GO:0008270">
    <property type="term" value="F:zinc ion binding"/>
    <property type="evidence" value="ECO:0007669"/>
    <property type="project" value="InterPro"/>
</dbReference>
<evidence type="ECO:0000256" key="1">
    <source>
        <dbReference type="ARBA" id="ARBA00004123"/>
    </source>
</evidence>
<sequence>MSRITQLSSTAQDSLIPVAPTVFMTMEPTVKMHAACEECRGRKLRCSGHRPQCDRCKKDQVACTYSPQKRMGRPRKLKSRSAELPERHSTCLGHPYITPEPVPHLRAIDHHQSEEQGLGSEWVQLFSGFETQMHNPNSPVYYHWSTGEGLANNCSLERHTYDFGNIHVPVPVADHLFAPHTQEMHPQHIHVPRLHNPSSPDGSVSFGYSSPEFAGSSHILGHYPPLPPAPPVSRAGGSLATMNLNDTSGHKHTASLRLYL</sequence>
<feature type="domain" description="Zn(2)-C6 fungal-type" evidence="7">
    <location>
        <begin position="35"/>
        <end position="65"/>
    </location>
</feature>
<dbReference type="InterPro" id="IPR001138">
    <property type="entry name" value="Zn2Cys6_DnaBD"/>
</dbReference>
<keyword evidence="9" id="KW-1185">Reference proteome</keyword>
<evidence type="ECO:0000256" key="2">
    <source>
        <dbReference type="ARBA" id="ARBA00023015"/>
    </source>
</evidence>
<dbReference type="PROSITE" id="PS00463">
    <property type="entry name" value="ZN2_CY6_FUNGAL_1"/>
    <property type="match status" value="1"/>
</dbReference>
<keyword evidence="5" id="KW-0539">Nucleus</keyword>
<evidence type="ECO:0000256" key="5">
    <source>
        <dbReference type="ARBA" id="ARBA00023242"/>
    </source>
</evidence>
<keyword evidence="2" id="KW-0805">Transcription regulation</keyword>
<dbReference type="InParanoid" id="A0A3N4LYE1"/>
<dbReference type="OrthoDB" id="10261408at2759"/>
<name>A0A3N4LYE1_9PEZI</name>
<dbReference type="InterPro" id="IPR036864">
    <property type="entry name" value="Zn2-C6_fun-type_DNA-bd_sf"/>
</dbReference>
<dbReference type="Proteomes" id="UP000267821">
    <property type="component" value="Unassembled WGS sequence"/>
</dbReference>
<evidence type="ECO:0000256" key="3">
    <source>
        <dbReference type="ARBA" id="ARBA00023125"/>
    </source>
</evidence>
<dbReference type="AlphaFoldDB" id="A0A3N4LYE1"/>
<dbReference type="CDD" id="cd00067">
    <property type="entry name" value="GAL4"/>
    <property type="match status" value="1"/>
</dbReference>
<dbReference type="GO" id="GO:0000981">
    <property type="term" value="F:DNA-binding transcription factor activity, RNA polymerase II-specific"/>
    <property type="evidence" value="ECO:0007669"/>
    <property type="project" value="InterPro"/>
</dbReference>
<comment type="subcellular location">
    <subcellularLocation>
        <location evidence="1">Nucleus</location>
    </subcellularLocation>
</comment>
<reference evidence="8 9" key="1">
    <citation type="journal article" date="2018" name="Nat. Ecol. Evol.">
        <title>Pezizomycetes genomes reveal the molecular basis of ectomycorrhizal truffle lifestyle.</title>
        <authorList>
            <person name="Murat C."/>
            <person name="Payen T."/>
            <person name="Noel B."/>
            <person name="Kuo A."/>
            <person name="Morin E."/>
            <person name="Chen J."/>
            <person name="Kohler A."/>
            <person name="Krizsan K."/>
            <person name="Balestrini R."/>
            <person name="Da Silva C."/>
            <person name="Montanini B."/>
            <person name="Hainaut M."/>
            <person name="Levati E."/>
            <person name="Barry K.W."/>
            <person name="Belfiori B."/>
            <person name="Cichocki N."/>
            <person name="Clum A."/>
            <person name="Dockter R.B."/>
            <person name="Fauchery L."/>
            <person name="Guy J."/>
            <person name="Iotti M."/>
            <person name="Le Tacon F."/>
            <person name="Lindquist E.A."/>
            <person name="Lipzen A."/>
            <person name="Malagnac F."/>
            <person name="Mello A."/>
            <person name="Molinier V."/>
            <person name="Miyauchi S."/>
            <person name="Poulain J."/>
            <person name="Riccioni C."/>
            <person name="Rubini A."/>
            <person name="Sitrit Y."/>
            <person name="Splivallo R."/>
            <person name="Traeger S."/>
            <person name="Wang M."/>
            <person name="Zifcakova L."/>
            <person name="Wipf D."/>
            <person name="Zambonelli A."/>
            <person name="Paolocci F."/>
            <person name="Nowrousian M."/>
            <person name="Ottonello S."/>
            <person name="Baldrian P."/>
            <person name="Spatafora J.W."/>
            <person name="Henrissat B."/>
            <person name="Nagy L.G."/>
            <person name="Aury J.M."/>
            <person name="Wincker P."/>
            <person name="Grigoriev I.V."/>
            <person name="Bonfante P."/>
            <person name="Martin F.M."/>
        </authorList>
    </citation>
    <scope>NUCLEOTIDE SEQUENCE [LARGE SCALE GENOMIC DNA]</scope>
    <source>
        <strain evidence="8 9">ATCC MYA-4762</strain>
    </source>
</reference>
<evidence type="ECO:0000256" key="6">
    <source>
        <dbReference type="SAM" id="MobiDB-lite"/>
    </source>
</evidence>
<evidence type="ECO:0000313" key="8">
    <source>
        <dbReference type="EMBL" id="RPB27914.1"/>
    </source>
</evidence>
<dbReference type="PANTHER" id="PTHR47540:SF4">
    <property type="entry name" value="TRANSCRIPTION FACTOR RGLT"/>
    <property type="match status" value="1"/>
</dbReference>